<comment type="caution">
    <text evidence="2">The sequence shown here is derived from an EMBL/GenBank/DDBJ whole genome shotgun (WGS) entry which is preliminary data.</text>
</comment>
<keyword evidence="3" id="KW-1185">Reference proteome</keyword>
<sequence>MQEPNKNAFNTIENEQLRTRLRLFIDNGTLINNIKEKLPTSTRQNPLTKSIISRNPGSVIPLFRDIIAEHEQLQERYNVTVSENILQATEKLTRLATVLLQGTQATIAAVETTNDSAKVLVNLAETAVVASQAPNEDEDLQLLSSTDILTTIQNTLTQARNNVTVSEAVIPQAEGCRKASERLLQILQDLTDSMMIDHRIVSGAETNITRTESIRLQKLFSLFPIPGLQWRFIKIDGTNINSFARQGNTAEIDYESTLTKFYEAFDFSKFPNLKIISIQSLSTLPDRINKIFINEVKTDGYTSHFTFARRRTENPMVKLELQNFKQDEIDLYFRPRTINPGRNHVFTSFHGDNEIRRMSTTDFYSYGEVKRRAGVSNIESNIPTTKTTSLVKYREHVRYIILYMADLFEFYGFNTSKMRWLNYMAEQKAQDAPVIILINGGKKYNKKRRKRPKTAKNKRQRRNNRNNRLANAPVLPSASAPVTTPFSRKLLRHGKFKKFDNGKMPLVIFGDGMFNKDGVHFKGHQNFYSL</sequence>
<evidence type="ECO:0000313" key="2">
    <source>
        <dbReference type="EMBL" id="GAA5801539.1"/>
    </source>
</evidence>
<feature type="compositionally biased region" description="Basic residues" evidence="1">
    <location>
        <begin position="445"/>
        <end position="465"/>
    </location>
</feature>
<name>A0ABP9Y3F2_9FUNG</name>
<dbReference type="EMBL" id="BAABUJ010000019">
    <property type="protein sequence ID" value="GAA5801539.1"/>
    <property type="molecule type" value="Genomic_DNA"/>
</dbReference>
<evidence type="ECO:0000313" key="3">
    <source>
        <dbReference type="Proteomes" id="UP001476247"/>
    </source>
</evidence>
<gene>
    <name evidence="2" type="ORF">HPULCUR_006987</name>
</gene>
<dbReference type="Proteomes" id="UP001476247">
    <property type="component" value="Unassembled WGS sequence"/>
</dbReference>
<feature type="region of interest" description="Disordered" evidence="1">
    <location>
        <begin position="445"/>
        <end position="480"/>
    </location>
</feature>
<organism evidence="2 3">
    <name type="scientific">Helicostylum pulchrum</name>
    <dbReference type="NCBI Taxonomy" id="562976"/>
    <lineage>
        <taxon>Eukaryota</taxon>
        <taxon>Fungi</taxon>
        <taxon>Fungi incertae sedis</taxon>
        <taxon>Mucoromycota</taxon>
        <taxon>Mucoromycotina</taxon>
        <taxon>Mucoromycetes</taxon>
        <taxon>Mucorales</taxon>
        <taxon>Mucorineae</taxon>
        <taxon>Mucoraceae</taxon>
        <taxon>Helicostylum</taxon>
    </lineage>
</organism>
<reference evidence="2 3" key="1">
    <citation type="submission" date="2024-04" db="EMBL/GenBank/DDBJ databases">
        <title>genome sequences of Mucor flavus KT1a and Helicostylum pulchrum KT1b strains isolation_sourced from the surface of a dry-aged beef.</title>
        <authorList>
            <person name="Toyotome T."/>
            <person name="Hosono M."/>
            <person name="Torimaru M."/>
            <person name="Fukuda K."/>
            <person name="Mikami N."/>
        </authorList>
    </citation>
    <scope>NUCLEOTIDE SEQUENCE [LARGE SCALE GENOMIC DNA]</scope>
    <source>
        <strain evidence="2 3">KT1b</strain>
    </source>
</reference>
<evidence type="ECO:0000256" key="1">
    <source>
        <dbReference type="SAM" id="MobiDB-lite"/>
    </source>
</evidence>
<accession>A0ABP9Y3F2</accession>
<protein>
    <submittedName>
        <fullName evidence="2">Uncharacterized protein</fullName>
    </submittedName>
</protein>
<proteinExistence type="predicted"/>